<feature type="chain" id="PRO_5012323433" evidence="5">
    <location>
        <begin position="19"/>
        <end position="384"/>
    </location>
</feature>
<accession>A0A1T3MMK0</accession>
<dbReference type="PROSITE" id="PS51352">
    <property type="entry name" value="THIOREDOXIN_2"/>
    <property type="match status" value="1"/>
</dbReference>
<dbReference type="InterPro" id="IPR050553">
    <property type="entry name" value="Thioredoxin_ResA/DsbE_sf"/>
</dbReference>
<keyword evidence="5" id="KW-0732">Signal</keyword>
<organism evidence="7 8">
    <name type="scientific">Elizabethkingia occulta</name>
    <dbReference type="NCBI Taxonomy" id="1867263"/>
    <lineage>
        <taxon>Bacteria</taxon>
        <taxon>Pseudomonadati</taxon>
        <taxon>Bacteroidota</taxon>
        <taxon>Flavobacteriia</taxon>
        <taxon>Flavobacteriales</taxon>
        <taxon>Weeksellaceae</taxon>
        <taxon>Elizabethkingia</taxon>
    </lineage>
</organism>
<dbReference type="RefSeq" id="WP_078771452.1">
    <property type="nucleotide sequence ID" value="NZ_CBCSBR010000006.1"/>
</dbReference>
<dbReference type="InterPro" id="IPR036249">
    <property type="entry name" value="Thioredoxin-like_sf"/>
</dbReference>
<dbReference type="AlphaFoldDB" id="A0A1T3MMK0"/>
<keyword evidence="8" id="KW-1185">Reference proteome</keyword>
<comment type="subcellular location">
    <subcellularLocation>
        <location evidence="1">Cell envelope</location>
    </subcellularLocation>
</comment>
<feature type="signal peptide" evidence="5">
    <location>
        <begin position="1"/>
        <end position="18"/>
    </location>
</feature>
<dbReference type="CDD" id="cd02966">
    <property type="entry name" value="TlpA_like_family"/>
    <property type="match status" value="1"/>
</dbReference>
<dbReference type="PANTHER" id="PTHR42852:SF6">
    <property type="entry name" value="THIOL:DISULFIDE INTERCHANGE PROTEIN DSBE"/>
    <property type="match status" value="1"/>
</dbReference>
<reference evidence="7 8" key="1">
    <citation type="submission" date="2016-06" db="EMBL/GenBank/DDBJ databases">
        <title>Revisiting the taxonomy of the Elizabethkingia Genus based on Whole-Genome Sequencing, Optical Mapping, and MALDI-TOF.</title>
        <authorList>
            <person name="Nicholson A.C."/>
        </authorList>
    </citation>
    <scope>NUCLEOTIDE SEQUENCE [LARGE SCALE GENOMIC DNA]</scope>
    <source>
        <strain evidence="7 8">G4070</strain>
    </source>
</reference>
<protein>
    <submittedName>
        <fullName evidence="7">Lipoprotein/thioredoxin</fullName>
    </submittedName>
</protein>
<dbReference type="EMBL" id="MAHX01000013">
    <property type="protein sequence ID" value="OPC65835.1"/>
    <property type="molecule type" value="Genomic_DNA"/>
</dbReference>
<dbReference type="InterPro" id="IPR000866">
    <property type="entry name" value="AhpC/TSA"/>
</dbReference>
<evidence type="ECO:0000256" key="5">
    <source>
        <dbReference type="SAM" id="SignalP"/>
    </source>
</evidence>
<dbReference type="Proteomes" id="UP000190813">
    <property type="component" value="Unassembled WGS sequence"/>
</dbReference>
<dbReference type="GO" id="GO:0016209">
    <property type="term" value="F:antioxidant activity"/>
    <property type="evidence" value="ECO:0007669"/>
    <property type="project" value="InterPro"/>
</dbReference>
<evidence type="ECO:0000313" key="8">
    <source>
        <dbReference type="Proteomes" id="UP000190813"/>
    </source>
</evidence>
<keyword evidence="7" id="KW-0449">Lipoprotein</keyword>
<gene>
    <name evidence="7" type="ORF">BAZ10_00935</name>
</gene>
<evidence type="ECO:0000256" key="3">
    <source>
        <dbReference type="ARBA" id="ARBA00023157"/>
    </source>
</evidence>
<name>A0A1T3MMK0_9FLAO</name>
<dbReference type="PANTHER" id="PTHR42852">
    <property type="entry name" value="THIOL:DISULFIDE INTERCHANGE PROTEIN DSBE"/>
    <property type="match status" value="1"/>
</dbReference>
<comment type="caution">
    <text evidence="7">The sequence shown here is derived from an EMBL/GenBank/DDBJ whole genome shotgun (WGS) entry which is preliminary data.</text>
</comment>
<keyword evidence="4" id="KW-0676">Redox-active center</keyword>
<dbReference type="GO" id="GO:0030313">
    <property type="term" value="C:cell envelope"/>
    <property type="evidence" value="ECO:0007669"/>
    <property type="project" value="UniProtKB-SubCell"/>
</dbReference>
<feature type="domain" description="Thioredoxin" evidence="6">
    <location>
        <begin position="246"/>
        <end position="384"/>
    </location>
</feature>
<evidence type="ECO:0000259" key="6">
    <source>
        <dbReference type="PROSITE" id="PS51352"/>
    </source>
</evidence>
<evidence type="ECO:0000313" key="7">
    <source>
        <dbReference type="EMBL" id="OPC65835.1"/>
    </source>
</evidence>
<evidence type="ECO:0000256" key="4">
    <source>
        <dbReference type="ARBA" id="ARBA00023284"/>
    </source>
</evidence>
<dbReference type="InterPro" id="IPR013766">
    <property type="entry name" value="Thioredoxin_domain"/>
</dbReference>
<proteinExistence type="predicted"/>
<evidence type="ECO:0000256" key="2">
    <source>
        <dbReference type="ARBA" id="ARBA00022748"/>
    </source>
</evidence>
<dbReference type="SUPFAM" id="SSF52833">
    <property type="entry name" value="Thioredoxin-like"/>
    <property type="match status" value="1"/>
</dbReference>
<evidence type="ECO:0000256" key="1">
    <source>
        <dbReference type="ARBA" id="ARBA00004196"/>
    </source>
</evidence>
<keyword evidence="3" id="KW-1015">Disulfide bond</keyword>
<dbReference type="Pfam" id="PF00578">
    <property type="entry name" value="AhpC-TSA"/>
    <property type="match status" value="1"/>
</dbReference>
<dbReference type="GO" id="GO:0016491">
    <property type="term" value="F:oxidoreductase activity"/>
    <property type="evidence" value="ECO:0007669"/>
    <property type="project" value="InterPro"/>
</dbReference>
<dbReference type="GO" id="GO:0017004">
    <property type="term" value="P:cytochrome complex assembly"/>
    <property type="evidence" value="ECO:0007669"/>
    <property type="project" value="UniProtKB-KW"/>
</dbReference>
<sequence length="384" mass="44970">MKFLNSFFLVILGIYAQAQTFDLNTTFYQKDGKKISLASGVPSEKYFNGNFTISNDKVKNQKILFKVKSAKDKMIYPFNFLINRKDGFYFSEDFYLDSRAQFLTMGNPKDSTNYDVKYANENSFVAKEVEKYKMFYKDLRTRNDSLRAEQKLIFEKYDSYDKIPEDFIRRSEKISAEIEEQEKLRLLEFIKKNPKSFVGFWQLVKDFQSKGYKPIFEEMYNHLSSSLKETYSGKALGKGIYSAKILAIGQKFPDPKVTSIDQKPVIFKMPEAKVILVDFWFSHCKPCREEIPKLVELYGKYKSKGFEIVSIATDIIKALPHLQKTVKEDFNMTWANYLDENRKQSDEWVVTYFPSKFLLDSNGIIVQKDISVEDLEKLLAEKLK</sequence>
<keyword evidence="2" id="KW-0201">Cytochrome c-type biogenesis</keyword>
<dbReference type="Gene3D" id="3.40.30.10">
    <property type="entry name" value="Glutaredoxin"/>
    <property type="match status" value="1"/>
</dbReference>